<proteinExistence type="predicted"/>
<evidence type="ECO:0008006" key="3">
    <source>
        <dbReference type="Google" id="ProtNLM"/>
    </source>
</evidence>
<organism evidence="1 2">
    <name type="scientific">Salinimicrobium sediminis</name>
    <dbReference type="NCBI Taxonomy" id="1343891"/>
    <lineage>
        <taxon>Bacteria</taxon>
        <taxon>Pseudomonadati</taxon>
        <taxon>Bacteroidota</taxon>
        <taxon>Flavobacteriia</taxon>
        <taxon>Flavobacteriales</taxon>
        <taxon>Flavobacteriaceae</taxon>
        <taxon>Salinimicrobium</taxon>
    </lineage>
</organism>
<dbReference type="OrthoDB" id="9901579at2"/>
<evidence type="ECO:0000313" key="2">
    <source>
        <dbReference type="Proteomes" id="UP000219193"/>
    </source>
</evidence>
<accession>A0A285X5P5</accession>
<dbReference type="AlphaFoldDB" id="A0A285X5P5"/>
<evidence type="ECO:0000313" key="1">
    <source>
        <dbReference type="EMBL" id="SOC80651.1"/>
    </source>
</evidence>
<keyword evidence="2" id="KW-1185">Reference proteome</keyword>
<dbReference type="EMBL" id="OCMF01000002">
    <property type="protein sequence ID" value="SOC80651.1"/>
    <property type="molecule type" value="Genomic_DNA"/>
</dbReference>
<name>A0A285X5P5_9FLAO</name>
<sequence>MKPIQLLPLLLLSISLTSCVEKITRVETKEHMVTIAPEFSVEEETLKNRISAIIPAEEINITSSKTTKTGEKDFHTLNIKIVPDSLPKNGIGFYRLTDEIREAVESGISNLDHYQKITIEVGRTEIENGVEHKRSYKKELDQ</sequence>
<protein>
    <recommendedName>
        <fullName evidence="3">Lipoprotein</fullName>
    </recommendedName>
</protein>
<reference evidence="2" key="1">
    <citation type="submission" date="2017-09" db="EMBL/GenBank/DDBJ databases">
        <authorList>
            <person name="Varghese N."/>
            <person name="Submissions S."/>
        </authorList>
    </citation>
    <scope>NUCLEOTIDE SEQUENCE [LARGE SCALE GENOMIC DNA]</scope>
    <source>
        <strain evidence="2">CGMCC 1.12641</strain>
    </source>
</reference>
<gene>
    <name evidence="1" type="ORF">SAMN06296241_2204</name>
</gene>
<dbReference type="Proteomes" id="UP000219193">
    <property type="component" value="Unassembled WGS sequence"/>
</dbReference>
<dbReference type="RefSeq" id="WP_097056406.1">
    <property type="nucleotide sequence ID" value="NZ_OCMF01000002.1"/>
</dbReference>
<dbReference type="PROSITE" id="PS51257">
    <property type="entry name" value="PROKAR_LIPOPROTEIN"/>
    <property type="match status" value="1"/>
</dbReference>